<gene>
    <name evidence="7" type="ORF">ENV41_04760</name>
</gene>
<dbReference type="AlphaFoldDB" id="A0A7V3JAM4"/>
<dbReference type="GO" id="GO:0004017">
    <property type="term" value="F:AMP kinase activity"/>
    <property type="evidence" value="ECO:0007669"/>
    <property type="project" value="UniProtKB-EC"/>
</dbReference>
<evidence type="ECO:0000256" key="5">
    <source>
        <dbReference type="RuleBase" id="RU003330"/>
    </source>
</evidence>
<accession>A0A7V3JAM4</accession>
<comment type="caution">
    <text evidence="7">The sequence shown here is derived from an EMBL/GenBank/DDBJ whole genome shotgun (WGS) entry which is preliminary data.</text>
</comment>
<evidence type="ECO:0000256" key="3">
    <source>
        <dbReference type="ARBA" id="ARBA00022741"/>
    </source>
</evidence>
<organism evidence="7">
    <name type="scientific">candidate division CPR3 bacterium</name>
    <dbReference type="NCBI Taxonomy" id="2268181"/>
    <lineage>
        <taxon>Bacteria</taxon>
        <taxon>Bacteria division CPR3</taxon>
    </lineage>
</organism>
<dbReference type="PRINTS" id="PR00094">
    <property type="entry name" value="ADENYLTKNASE"/>
</dbReference>
<dbReference type="PANTHER" id="PTHR23359">
    <property type="entry name" value="NUCLEOTIDE KINASE"/>
    <property type="match status" value="1"/>
</dbReference>
<protein>
    <recommendedName>
        <fullName evidence="6">Adenylate kinase</fullName>
        <ecNumber evidence="6">2.7.4.3</ecNumber>
    </recommendedName>
</protein>
<dbReference type="InterPro" id="IPR027417">
    <property type="entry name" value="P-loop_NTPase"/>
</dbReference>
<keyword evidence="1 5" id="KW-0808">Transferase</keyword>
<evidence type="ECO:0000256" key="4">
    <source>
        <dbReference type="ARBA" id="ARBA00022777"/>
    </source>
</evidence>
<comment type="catalytic activity">
    <reaction evidence="6">
        <text>AMP + ATP = 2 ADP</text>
        <dbReference type="Rhea" id="RHEA:12973"/>
        <dbReference type="ChEBI" id="CHEBI:30616"/>
        <dbReference type="ChEBI" id="CHEBI:456215"/>
        <dbReference type="ChEBI" id="CHEBI:456216"/>
        <dbReference type="EC" id="2.7.4.3"/>
    </reaction>
</comment>
<proteinExistence type="inferred from homology"/>
<dbReference type="Pfam" id="PF00406">
    <property type="entry name" value="ADK"/>
    <property type="match status" value="1"/>
</dbReference>
<evidence type="ECO:0000256" key="1">
    <source>
        <dbReference type="ARBA" id="ARBA00022679"/>
    </source>
</evidence>
<keyword evidence="4 5" id="KW-0418">Kinase</keyword>
<keyword evidence="2" id="KW-0545">Nucleotide biosynthesis</keyword>
<dbReference type="SUPFAM" id="SSF52540">
    <property type="entry name" value="P-loop containing nucleoside triphosphate hydrolases"/>
    <property type="match status" value="1"/>
</dbReference>
<sequence length="201" mass="22908">MERLRLRETESRISQLNIILMGLPGSGKSTLVNNIIPRPNYISLGEITRTELQTDSELARQIQSQFAHTNPWSADFVVSIVAPHILKMKDTGFVLDGLPRQKSEAESLISWASNNKVRIDLALYLDVREDVALQRISQRSNKGRLETPDHYRTRFLTYSEQRHQLSTVIDSYAVRSLSIDTSDIPVDEVKNRLLAFVALNF</sequence>
<dbReference type="EC" id="2.7.4.3" evidence="6"/>
<keyword evidence="3 6" id="KW-0547">Nucleotide-binding</keyword>
<keyword evidence="6" id="KW-0067">ATP-binding</keyword>
<name>A0A7V3JAM4_UNCC3</name>
<evidence type="ECO:0000256" key="6">
    <source>
        <dbReference type="RuleBase" id="RU003331"/>
    </source>
</evidence>
<evidence type="ECO:0000313" key="7">
    <source>
        <dbReference type="EMBL" id="HFZ09421.1"/>
    </source>
</evidence>
<comment type="subunit">
    <text evidence="6">Monomer.</text>
</comment>
<dbReference type="InterPro" id="IPR000850">
    <property type="entry name" value="Adenylat/UMP-CMP_kin"/>
</dbReference>
<evidence type="ECO:0000256" key="2">
    <source>
        <dbReference type="ARBA" id="ARBA00022727"/>
    </source>
</evidence>
<dbReference type="GO" id="GO:0005524">
    <property type="term" value="F:ATP binding"/>
    <property type="evidence" value="ECO:0007669"/>
    <property type="project" value="UniProtKB-KW"/>
</dbReference>
<dbReference type="Gene3D" id="3.40.50.300">
    <property type="entry name" value="P-loop containing nucleotide triphosphate hydrolases"/>
    <property type="match status" value="1"/>
</dbReference>
<dbReference type="EMBL" id="DTGG01000146">
    <property type="protein sequence ID" value="HFZ09421.1"/>
    <property type="molecule type" value="Genomic_DNA"/>
</dbReference>
<dbReference type="GO" id="GO:0005737">
    <property type="term" value="C:cytoplasm"/>
    <property type="evidence" value="ECO:0007669"/>
    <property type="project" value="UniProtKB-SubCell"/>
</dbReference>
<comment type="subcellular location">
    <subcellularLocation>
        <location evidence="6">Cytoplasm</location>
    </subcellularLocation>
</comment>
<reference evidence="7" key="1">
    <citation type="journal article" date="2020" name="mSystems">
        <title>Genome- and Community-Level Interaction Insights into Carbon Utilization and Element Cycling Functions of Hydrothermarchaeota in Hydrothermal Sediment.</title>
        <authorList>
            <person name="Zhou Z."/>
            <person name="Liu Y."/>
            <person name="Xu W."/>
            <person name="Pan J."/>
            <person name="Luo Z.H."/>
            <person name="Li M."/>
        </authorList>
    </citation>
    <scope>NUCLEOTIDE SEQUENCE [LARGE SCALE GENOMIC DNA]</scope>
    <source>
        <strain evidence="7">SpSt-757</strain>
    </source>
</reference>
<comment type="similarity">
    <text evidence="5">Belongs to the adenylate kinase family.</text>
</comment>